<sequence>MIDPFAFLEGVTDAERAAFEMGLVYADMCAAGKGPWIMRDRPQKILHDMARQFHLRLVIDPYTELGETPWPMIEVKAYVMAPDLRLV</sequence>
<accession>A0AB39CDI6</accession>
<dbReference type="EMBL" id="PQ015379">
    <property type="protein sequence ID" value="XDJ15017.1"/>
    <property type="molecule type" value="Genomic_DNA"/>
</dbReference>
<reference evidence="1" key="1">
    <citation type="submission" date="2024-07" db="EMBL/GenBank/DDBJ databases">
        <authorList>
            <person name="Bringhurst R.M."/>
            <person name="Homer T.E."/>
        </authorList>
    </citation>
    <scope>NUCLEOTIDE SEQUENCE</scope>
</reference>
<organism evidence="1">
    <name type="scientific">Pseudomonas phage HRDY3</name>
    <dbReference type="NCBI Taxonomy" id="3236930"/>
    <lineage>
        <taxon>Viruses</taxon>
    </lineage>
</organism>
<proteinExistence type="predicted"/>
<name>A0AB39CDI6_9VIRU</name>
<evidence type="ECO:0000313" key="1">
    <source>
        <dbReference type="EMBL" id="XDJ15017.1"/>
    </source>
</evidence>
<protein>
    <submittedName>
        <fullName evidence="1">Uncharacterized protein</fullName>
    </submittedName>
</protein>